<dbReference type="Pfam" id="PF18908">
    <property type="entry name" value="DUF5663"/>
    <property type="match status" value="1"/>
</dbReference>
<protein>
    <submittedName>
        <fullName evidence="1">Uncharacterized protein</fullName>
    </submittedName>
</protein>
<evidence type="ECO:0000313" key="2">
    <source>
        <dbReference type="Proteomes" id="UP000233414"/>
    </source>
</evidence>
<dbReference type="InterPro" id="IPR043722">
    <property type="entry name" value="DUF5663"/>
</dbReference>
<dbReference type="EMBL" id="PGYQ01000014">
    <property type="protein sequence ID" value="PKL72171.1"/>
    <property type="molecule type" value="Genomic_DNA"/>
</dbReference>
<gene>
    <name evidence="1" type="ORF">CVV26_02775</name>
</gene>
<sequence length="105" mass="12440">MDKKGKNMFDQNMLKQNLIKVLGLENLPEEQKLSLIEKMTDVIQKRLLIRITEELKDEDKDEFIKMSEEKNQMALVGFLQAKIPNLNKIIMEEMTKFKQELVENK</sequence>
<accession>A0A2N1UN18</accession>
<organism evidence="1 2">
    <name type="scientific">Candidatus Kuenenbacteria bacterium HGW-Kuenenbacteria-1</name>
    <dbReference type="NCBI Taxonomy" id="2013812"/>
    <lineage>
        <taxon>Bacteria</taxon>
        <taxon>Candidatus Kueneniibacteriota</taxon>
    </lineage>
</organism>
<comment type="caution">
    <text evidence="1">The sequence shown here is derived from an EMBL/GenBank/DDBJ whole genome shotgun (WGS) entry which is preliminary data.</text>
</comment>
<dbReference type="Proteomes" id="UP000233414">
    <property type="component" value="Unassembled WGS sequence"/>
</dbReference>
<evidence type="ECO:0000313" key="1">
    <source>
        <dbReference type="EMBL" id="PKL72171.1"/>
    </source>
</evidence>
<dbReference type="AlphaFoldDB" id="A0A2N1UN18"/>
<reference evidence="1 2" key="1">
    <citation type="journal article" date="2017" name="ISME J.">
        <title>Potential for microbial H2 and metal transformations associated with novel bacteria and archaea in deep terrestrial subsurface sediments.</title>
        <authorList>
            <person name="Hernsdorf A.W."/>
            <person name="Amano Y."/>
            <person name="Miyakawa K."/>
            <person name="Ise K."/>
            <person name="Suzuki Y."/>
            <person name="Anantharaman K."/>
            <person name="Probst A."/>
            <person name="Burstein D."/>
            <person name="Thomas B.C."/>
            <person name="Banfield J.F."/>
        </authorList>
    </citation>
    <scope>NUCLEOTIDE SEQUENCE [LARGE SCALE GENOMIC DNA]</scope>
    <source>
        <strain evidence="1">HGW-Kuenenbacteria-1</strain>
    </source>
</reference>
<proteinExistence type="predicted"/>
<name>A0A2N1UN18_9BACT</name>